<accession>A0A0R3T2B7</accession>
<dbReference type="PANTHER" id="PTHR22889:SF0">
    <property type="entry name" value="WD REPEAT-CONTAINING PROTEIN 89"/>
    <property type="match status" value="1"/>
</dbReference>
<dbReference type="SUPFAM" id="SSF50978">
    <property type="entry name" value="WD40 repeat-like"/>
    <property type="match status" value="1"/>
</dbReference>
<reference evidence="5 6" key="2">
    <citation type="submission" date="2018-11" db="EMBL/GenBank/DDBJ databases">
        <authorList>
            <consortium name="Pathogen Informatics"/>
        </authorList>
    </citation>
    <scope>NUCLEOTIDE SEQUENCE [LARGE SCALE GENOMIC DNA]</scope>
</reference>
<evidence type="ECO:0000256" key="2">
    <source>
        <dbReference type="ARBA" id="ARBA00022574"/>
    </source>
</evidence>
<keyword evidence="6" id="KW-1185">Reference proteome</keyword>
<keyword evidence="3" id="KW-0677">Repeat</keyword>
<keyword evidence="2 4" id="KW-0853">WD repeat</keyword>
<feature type="repeat" description="WD" evidence="4">
    <location>
        <begin position="57"/>
        <end position="84"/>
    </location>
</feature>
<evidence type="ECO:0000256" key="4">
    <source>
        <dbReference type="PROSITE-ProRule" id="PRU00221"/>
    </source>
</evidence>
<evidence type="ECO:0000313" key="5">
    <source>
        <dbReference type="EMBL" id="VDN96927.1"/>
    </source>
</evidence>
<dbReference type="AlphaFoldDB" id="A0A0R3T2B7"/>
<gene>
    <name evidence="5" type="ORF">HNAJ_LOCUS1068</name>
</gene>
<protein>
    <recommendedName>
        <fullName evidence="1">WD repeat-containing protein 89</fullName>
    </recommendedName>
</protein>
<dbReference type="PANTHER" id="PTHR22889">
    <property type="entry name" value="WD REPEAT-CONTAINING PROTEIN 89"/>
    <property type="match status" value="1"/>
</dbReference>
<organism evidence="7">
    <name type="scientific">Rodentolepis nana</name>
    <name type="common">Dwarf tapeworm</name>
    <name type="synonym">Hymenolepis nana</name>
    <dbReference type="NCBI Taxonomy" id="102285"/>
    <lineage>
        <taxon>Eukaryota</taxon>
        <taxon>Metazoa</taxon>
        <taxon>Spiralia</taxon>
        <taxon>Lophotrochozoa</taxon>
        <taxon>Platyhelminthes</taxon>
        <taxon>Cestoda</taxon>
        <taxon>Eucestoda</taxon>
        <taxon>Cyclophyllidea</taxon>
        <taxon>Hymenolepididae</taxon>
        <taxon>Rodentolepis</taxon>
    </lineage>
</organism>
<dbReference type="InterPro" id="IPR001680">
    <property type="entry name" value="WD40_rpt"/>
</dbReference>
<dbReference type="Gene3D" id="2.130.10.10">
    <property type="entry name" value="YVTN repeat-like/Quinoprotein amine dehydrogenase"/>
    <property type="match status" value="2"/>
</dbReference>
<evidence type="ECO:0000313" key="6">
    <source>
        <dbReference type="Proteomes" id="UP000278807"/>
    </source>
</evidence>
<dbReference type="EMBL" id="UZAE01000376">
    <property type="protein sequence ID" value="VDN96927.1"/>
    <property type="molecule type" value="Genomic_DNA"/>
</dbReference>
<sequence>MLKNLRRRVFEDITFNTAVAKNNCLITFCSQDCFSIFNACTLKRSTYCFETSSRCNSVDFAENDGQIFLSGDFDGTMRLWDIRNPRRPSCVSEAGRNFLPKGGSFNTSAISSDGRYICAGTCAIKGKRKSNCTNLGPGSKRRRLNQSVEPENLEDISDCEFSPSAYILCWDTRQMVQPLLVLDDIHSDDVNHIVFENDTSRFLSAGNDCLVCLTDVRASPDDRLIDTFNTEGPVNFCDFLGSSDGVYAFNNMHSRFCAWSLDSEADFSEWKTLKQPAATRFLLSAFRLPTPELSACLLSTSAVKQDLRLSVVKLGDAQIVGKTRLFKKESKLDSDAFYARVVTPMQSIDDSFDILVVTKHSVQRLQARLS</sequence>
<dbReference type="InterPro" id="IPR039328">
    <property type="entry name" value="WDR89"/>
</dbReference>
<reference evidence="7" key="1">
    <citation type="submission" date="2017-02" db="UniProtKB">
        <authorList>
            <consortium name="WormBaseParasite"/>
        </authorList>
    </citation>
    <scope>IDENTIFICATION</scope>
</reference>
<dbReference type="WBParaSite" id="HNAJ_0000106801-mRNA-1">
    <property type="protein sequence ID" value="HNAJ_0000106801-mRNA-1"/>
    <property type="gene ID" value="HNAJ_0000106801"/>
</dbReference>
<name>A0A0R3T2B7_RODNA</name>
<dbReference type="SMART" id="SM00320">
    <property type="entry name" value="WD40"/>
    <property type="match status" value="2"/>
</dbReference>
<dbReference type="PROSITE" id="PS50082">
    <property type="entry name" value="WD_REPEATS_2"/>
    <property type="match status" value="1"/>
</dbReference>
<dbReference type="InterPro" id="IPR036322">
    <property type="entry name" value="WD40_repeat_dom_sf"/>
</dbReference>
<dbReference type="OrthoDB" id="6253837at2759"/>
<dbReference type="Pfam" id="PF00400">
    <property type="entry name" value="WD40"/>
    <property type="match status" value="1"/>
</dbReference>
<evidence type="ECO:0000256" key="1">
    <source>
        <dbReference type="ARBA" id="ARBA00021125"/>
    </source>
</evidence>
<proteinExistence type="predicted"/>
<evidence type="ECO:0000313" key="7">
    <source>
        <dbReference type="WBParaSite" id="HNAJ_0000106801-mRNA-1"/>
    </source>
</evidence>
<dbReference type="InterPro" id="IPR015943">
    <property type="entry name" value="WD40/YVTN_repeat-like_dom_sf"/>
</dbReference>
<dbReference type="Proteomes" id="UP000278807">
    <property type="component" value="Unassembled WGS sequence"/>
</dbReference>
<evidence type="ECO:0000256" key="3">
    <source>
        <dbReference type="ARBA" id="ARBA00022737"/>
    </source>
</evidence>